<evidence type="ECO:0000256" key="7">
    <source>
        <dbReference type="ARBA" id="ARBA00049117"/>
    </source>
</evidence>
<dbReference type="CDD" id="cd03112">
    <property type="entry name" value="CobW-like"/>
    <property type="match status" value="1"/>
</dbReference>
<evidence type="ECO:0000259" key="9">
    <source>
        <dbReference type="Pfam" id="PF07683"/>
    </source>
</evidence>
<dbReference type="EMBL" id="KZ988148">
    <property type="protein sequence ID" value="RKP12965.1"/>
    <property type="molecule type" value="Genomic_DNA"/>
</dbReference>
<dbReference type="Gene3D" id="3.40.50.300">
    <property type="entry name" value="P-loop containing nucleotide triphosphate hydrolases"/>
    <property type="match status" value="1"/>
</dbReference>
<keyword evidence="3" id="KW-0862">Zinc</keyword>
<keyword evidence="11" id="KW-1185">Reference proteome</keyword>
<dbReference type="Pfam" id="PF07683">
    <property type="entry name" value="CobW_C"/>
    <property type="match status" value="1"/>
</dbReference>
<dbReference type="Pfam" id="PF02492">
    <property type="entry name" value="cobW"/>
    <property type="match status" value="1"/>
</dbReference>
<evidence type="ECO:0000256" key="4">
    <source>
        <dbReference type="ARBA" id="ARBA00023134"/>
    </source>
</evidence>
<evidence type="ECO:0000256" key="5">
    <source>
        <dbReference type="ARBA" id="ARBA00023186"/>
    </source>
</evidence>
<dbReference type="AlphaFoldDB" id="A0A4P9Y2C0"/>
<proteinExistence type="inferred from homology"/>
<dbReference type="Gene3D" id="3.30.1220.10">
    <property type="entry name" value="CobW-like, C-terminal domain"/>
    <property type="match status" value="1"/>
</dbReference>
<dbReference type="SUPFAM" id="SSF52540">
    <property type="entry name" value="P-loop containing nucleoside triphosphate hydrolases"/>
    <property type="match status" value="1"/>
</dbReference>
<comment type="similarity">
    <text evidence="6">Belongs to the SIMIBI class G3E GTPase family. ZNG1 subfamily.</text>
</comment>
<dbReference type="OrthoDB" id="258627at2759"/>
<evidence type="ECO:0000256" key="3">
    <source>
        <dbReference type="ARBA" id="ARBA00022833"/>
    </source>
</evidence>
<name>A0A4P9Y2C0_9FUNG</name>
<keyword evidence="4" id="KW-0342">GTP-binding</keyword>
<dbReference type="Proteomes" id="UP000267251">
    <property type="component" value="Unassembled WGS sequence"/>
</dbReference>
<dbReference type="InterPro" id="IPR027417">
    <property type="entry name" value="P-loop_NTPase"/>
</dbReference>
<dbReference type="InterPro" id="IPR036627">
    <property type="entry name" value="CobW-likC_sf"/>
</dbReference>
<keyword evidence="1" id="KW-0547">Nucleotide-binding</keyword>
<dbReference type="GO" id="GO:0016787">
    <property type="term" value="F:hydrolase activity"/>
    <property type="evidence" value="ECO:0007669"/>
    <property type="project" value="UniProtKB-KW"/>
</dbReference>
<evidence type="ECO:0000256" key="2">
    <source>
        <dbReference type="ARBA" id="ARBA00022801"/>
    </source>
</evidence>
<dbReference type="PANTHER" id="PTHR13748:SF31">
    <property type="entry name" value="ZINC-REGULATED GTPASE METALLOPROTEIN ACTIVATOR 1A-RELATED"/>
    <property type="match status" value="1"/>
</dbReference>
<keyword evidence="5" id="KW-0143">Chaperone</keyword>
<feature type="domain" description="CobW/HypB/UreG nucleotide-binding" evidence="8">
    <location>
        <begin position="29"/>
        <end position="224"/>
    </location>
</feature>
<gene>
    <name evidence="10" type="ORF">BJ684DRAFT_16595</name>
</gene>
<dbReference type="SUPFAM" id="SSF90002">
    <property type="entry name" value="Hypothetical protein YjiA, C-terminal domain"/>
    <property type="match status" value="1"/>
</dbReference>
<organism evidence="10 11">
    <name type="scientific">Piptocephalis cylindrospora</name>
    <dbReference type="NCBI Taxonomy" id="1907219"/>
    <lineage>
        <taxon>Eukaryota</taxon>
        <taxon>Fungi</taxon>
        <taxon>Fungi incertae sedis</taxon>
        <taxon>Zoopagomycota</taxon>
        <taxon>Zoopagomycotina</taxon>
        <taxon>Zoopagomycetes</taxon>
        <taxon>Zoopagales</taxon>
        <taxon>Piptocephalidaceae</taxon>
        <taxon>Piptocephalis</taxon>
    </lineage>
</organism>
<reference evidence="11" key="1">
    <citation type="journal article" date="2018" name="Nat. Microbiol.">
        <title>Leveraging single-cell genomics to expand the fungal tree of life.</title>
        <authorList>
            <person name="Ahrendt S.R."/>
            <person name="Quandt C.A."/>
            <person name="Ciobanu D."/>
            <person name="Clum A."/>
            <person name="Salamov A."/>
            <person name="Andreopoulos B."/>
            <person name="Cheng J.F."/>
            <person name="Woyke T."/>
            <person name="Pelin A."/>
            <person name="Henrissat B."/>
            <person name="Reynolds N.K."/>
            <person name="Benny G.L."/>
            <person name="Smith M.E."/>
            <person name="James T.Y."/>
            <person name="Grigoriev I.V."/>
        </authorList>
    </citation>
    <scope>NUCLEOTIDE SEQUENCE [LARGE SCALE GENOMIC DNA]</scope>
</reference>
<feature type="domain" description="CobW C-terminal" evidence="9">
    <location>
        <begin position="271"/>
        <end position="375"/>
    </location>
</feature>
<dbReference type="InterPro" id="IPR011629">
    <property type="entry name" value="CobW-like_C"/>
</dbReference>
<evidence type="ECO:0000256" key="6">
    <source>
        <dbReference type="ARBA" id="ARBA00034320"/>
    </source>
</evidence>
<sequence>MEEIPSLLPIYNAPTLKDEEGDKSLEKIPLTIVTGYLGSGKTTLLNHILSEHHGKRIAVILNEFGASSDIEKRMTVGQGDEQVEEWLELKNGCLCCSVKDSGVKAIENLMQKRGKFDYILLETTGLADPGPIIDIFWMDDDLGSSVYLDAVITVADAKHVLEYLTEAPIDPEDKTPLENGINIATRQIALADLILLNKTDLIDQERRTLVEQELGTINDSASLIRTERSIVPVHKILDIKAFDAEVTTKVLEIHAKDTQSGQLPTNVHTISLSFPKGSSIQRKALEGWLQTFLWEHRLPEDVDSDVEPMVILRSKGIFRDAETDELLGIQGVHELYEITPLPPHPTKGVNWSQGKVVFIGKGLDKGRLVSSLEKATGLSPIQ</sequence>
<evidence type="ECO:0000259" key="8">
    <source>
        <dbReference type="Pfam" id="PF02492"/>
    </source>
</evidence>
<dbReference type="GO" id="GO:0005525">
    <property type="term" value="F:GTP binding"/>
    <property type="evidence" value="ECO:0007669"/>
    <property type="project" value="UniProtKB-KW"/>
</dbReference>
<accession>A0A4P9Y2C0</accession>
<evidence type="ECO:0000313" key="11">
    <source>
        <dbReference type="Proteomes" id="UP000267251"/>
    </source>
</evidence>
<dbReference type="InterPro" id="IPR003495">
    <property type="entry name" value="CobW/HypB/UreG_nucleotide-bd"/>
</dbReference>
<evidence type="ECO:0000313" key="10">
    <source>
        <dbReference type="EMBL" id="RKP12965.1"/>
    </source>
</evidence>
<protein>
    <submittedName>
        <fullName evidence="10">COBW domain-containing protein 6</fullName>
    </submittedName>
</protein>
<keyword evidence="2" id="KW-0378">Hydrolase</keyword>
<dbReference type="GO" id="GO:0005737">
    <property type="term" value="C:cytoplasm"/>
    <property type="evidence" value="ECO:0007669"/>
    <property type="project" value="TreeGrafter"/>
</dbReference>
<dbReference type="InterPro" id="IPR051316">
    <property type="entry name" value="Zinc-reg_GTPase_activator"/>
</dbReference>
<evidence type="ECO:0000256" key="1">
    <source>
        <dbReference type="ARBA" id="ARBA00022741"/>
    </source>
</evidence>
<dbReference type="PANTHER" id="PTHR13748">
    <property type="entry name" value="COBW-RELATED"/>
    <property type="match status" value="1"/>
</dbReference>
<comment type="catalytic activity">
    <reaction evidence="7">
        <text>GTP + H2O = GDP + phosphate + H(+)</text>
        <dbReference type="Rhea" id="RHEA:19669"/>
        <dbReference type="ChEBI" id="CHEBI:15377"/>
        <dbReference type="ChEBI" id="CHEBI:15378"/>
        <dbReference type="ChEBI" id="CHEBI:37565"/>
        <dbReference type="ChEBI" id="CHEBI:43474"/>
        <dbReference type="ChEBI" id="CHEBI:58189"/>
    </reaction>
    <physiologicalReaction direction="left-to-right" evidence="7">
        <dbReference type="Rhea" id="RHEA:19670"/>
    </physiologicalReaction>
</comment>